<proteinExistence type="predicted"/>
<accession>A0A1Q2SMS0</accession>
<dbReference type="EMBL" id="AP014836">
    <property type="protein sequence ID" value="BAW80438.1"/>
    <property type="molecule type" value="Genomic_DNA"/>
</dbReference>
<organism evidence="1 2">
    <name type="scientific">Candidatus Nitrosoglobus terrae</name>
    <dbReference type="NCBI Taxonomy" id="1630141"/>
    <lineage>
        <taxon>Bacteria</taxon>
        <taxon>Pseudomonadati</taxon>
        <taxon>Pseudomonadota</taxon>
        <taxon>Gammaproteobacteria</taxon>
        <taxon>Chromatiales</taxon>
        <taxon>Chromatiaceae</taxon>
        <taxon>Candidatus Nitrosoglobus</taxon>
    </lineage>
</organism>
<sequence length="125" mass="13350">MVMLAYDENGNPTWFTGSVKIPATSSESDGSHTLTIDLMKSIGGACPSCPNQTPQTHNSGKQLILSFSSLGHGHVTIDGKQRPIKPFNFNYGKGVEKLEGTWAMNYQSPSIKVNIGGLNQIGGVL</sequence>
<dbReference type="KEGG" id="ntt:TAO_1068"/>
<evidence type="ECO:0000313" key="1">
    <source>
        <dbReference type="EMBL" id="BAW80438.1"/>
    </source>
</evidence>
<keyword evidence="2" id="KW-1185">Reference proteome</keyword>
<reference evidence="1 2" key="1">
    <citation type="journal article" date="2017" name="ISME J.">
        <title>An acid-tolerant ammonia-oxidizing ?-proteobacterium from soil.</title>
        <authorList>
            <person name="Hayatsu M."/>
            <person name="Tago K."/>
            <person name="Uchiyama I."/>
            <person name="Toyoda A."/>
            <person name="Wang Y."/>
            <person name="Shimomura Y."/>
            <person name="Okubo T."/>
            <person name="Kurisu F."/>
            <person name="Hirono Y."/>
            <person name="Nonaka K."/>
            <person name="Akiyama H."/>
            <person name="Itoh T."/>
            <person name="Takami H."/>
        </authorList>
    </citation>
    <scope>NUCLEOTIDE SEQUENCE [LARGE SCALE GENOMIC DNA]</scope>
    <source>
        <strain evidence="1 2">TAO100</strain>
    </source>
</reference>
<evidence type="ECO:0000313" key="2">
    <source>
        <dbReference type="Proteomes" id="UP000243679"/>
    </source>
</evidence>
<gene>
    <name evidence="1" type="ORF">TAO_1068</name>
</gene>
<name>A0A1Q2SMS0_9GAMM</name>
<dbReference type="AlphaFoldDB" id="A0A1Q2SMS0"/>
<protein>
    <submittedName>
        <fullName evidence="1">Uncharacterized protein</fullName>
    </submittedName>
</protein>
<dbReference type="Proteomes" id="UP000243679">
    <property type="component" value="Chromosome"/>
</dbReference>